<dbReference type="EMBL" id="CAJGYO010000183">
    <property type="protein sequence ID" value="CAD6341306.1"/>
    <property type="molecule type" value="Genomic_DNA"/>
</dbReference>
<reference evidence="1" key="1">
    <citation type="submission" date="2020-10" db="EMBL/GenBank/DDBJ databases">
        <authorList>
            <person name="Han B."/>
            <person name="Lu T."/>
            <person name="Zhao Q."/>
            <person name="Huang X."/>
            <person name="Zhao Y."/>
        </authorList>
    </citation>
    <scope>NUCLEOTIDE SEQUENCE</scope>
</reference>
<proteinExistence type="predicted"/>
<sequence>MPPPPPPPQLQMFPKMVREFEMGSNPPYASISAMWRSLGKKKPQDASAIKGKVVPLSARNAKASMAKEGSRTIFGGQHHSSQTLASVEFVKDMMEQISPDCSYEYVLGKEFLPDFALECNKRL</sequence>
<dbReference type="Proteomes" id="UP000604825">
    <property type="component" value="Unassembled WGS sequence"/>
</dbReference>
<organism evidence="1 2">
    <name type="scientific">Miscanthus lutarioriparius</name>
    <dbReference type="NCBI Taxonomy" id="422564"/>
    <lineage>
        <taxon>Eukaryota</taxon>
        <taxon>Viridiplantae</taxon>
        <taxon>Streptophyta</taxon>
        <taxon>Embryophyta</taxon>
        <taxon>Tracheophyta</taxon>
        <taxon>Spermatophyta</taxon>
        <taxon>Magnoliopsida</taxon>
        <taxon>Liliopsida</taxon>
        <taxon>Poales</taxon>
        <taxon>Poaceae</taxon>
        <taxon>PACMAD clade</taxon>
        <taxon>Panicoideae</taxon>
        <taxon>Andropogonodae</taxon>
        <taxon>Andropogoneae</taxon>
        <taxon>Saccharinae</taxon>
        <taxon>Miscanthus</taxon>
    </lineage>
</organism>
<protein>
    <submittedName>
        <fullName evidence="1">Uncharacterized protein</fullName>
    </submittedName>
</protein>
<evidence type="ECO:0000313" key="2">
    <source>
        <dbReference type="Proteomes" id="UP000604825"/>
    </source>
</evidence>
<name>A0A811SK49_9POAL</name>
<gene>
    <name evidence="1" type="ORF">NCGR_LOCUS65404</name>
</gene>
<dbReference type="AlphaFoldDB" id="A0A811SK49"/>
<comment type="caution">
    <text evidence="1">The sequence shown here is derived from an EMBL/GenBank/DDBJ whole genome shotgun (WGS) entry which is preliminary data.</text>
</comment>
<evidence type="ECO:0000313" key="1">
    <source>
        <dbReference type="EMBL" id="CAD6341306.1"/>
    </source>
</evidence>
<keyword evidence="2" id="KW-1185">Reference proteome</keyword>
<accession>A0A811SK49</accession>